<dbReference type="EMBL" id="WKPR01000083">
    <property type="protein sequence ID" value="MSB23102.1"/>
    <property type="molecule type" value="Genomic_DNA"/>
</dbReference>
<gene>
    <name evidence="2" type="ORF">GKE97_27070</name>
</gene>
<keyword evidence="1" id="KW-0812">Transmembrane</keyword>
<proteinExistence type="predicted"/>
<feature type="transmembrane region" description="Helical" evidence="1">
    <location>
        <begin position="84"/>
        <end position="103"/>
    </location>
</feature>
<dbReference type="Pfam" id="PF18936">
    <property type="entry name" value="DUF5684"/>
    <property type="match status" value="1"/>
</dbReference>
<dbReference type="Proteomes" id="UP000434475">
    <property type="component" value="Unassembled WGS sequence"/>
</dbReference>
<dbReference type="RefSeq" id="WP_172698256.1">
    <property type="nucleotide sequence ID" value="NZ_JAQLWY010000015.1"/>
</dbReference>
<feature type="transmembrane region" description="Helical" evidence="1">
    <location>
        <begin position="12"/>
        <end position="38"/>
    </location>
</feature>
<feature type="transmembrane region" description="Helical" evidence="1">
    <location>
        <begin position="115"/>
        <end position="138"/>
    </location>
</feature>
<evidence type="ECO:0000256" key="1">
    <source>
        <dbReference type="SAM" id="Phobius"/>
    </source>
</evidence>
<sequence length="148" mass="16524">MEDIFDGLVLLMGGFVFIFAIIALAVAILMIIANIFLFRKMGLPGWYSIIPFWNVYNQISKTWLVTPWFWFYLGLFVAPWFLDGFLLSVVSILAFALGVAMNLKLAAAFGKGVGYCLGLIFLPMIFLPMLAFGQATYIGNQTTPGKLF</sequence>
<name>A0A6I2RJ05_FLAPL</name>
<dbReference type="AlphaFoldDB" id="A0A6I2RJ05"/>
<keyword evidence="1" id="KW-0472">Membrane</keyword>
<evidence type="ECO:0000313" key="2">
    <source>
        <dbReference type="EMBL" id="MSB23102.1"/>
    </source>
</evidence>
<feature type="transmembrane region" description="Helical" evidence="1">
    <location>
        <begin position="59"/>
        <end position="78"/>
    </location>
</feature>
<protein>
    <recommendedName>
        <fullName evidence="4">Signal peptidase I</fullName>
    </recommendedName>
</protein>
<comment type="caution">
    <text evidence="2">The sequence shown here is derived from an EMBL/GenBank/DDBJ whole genome shotgun (WGS) entry which is preliminary data.</text>
</comment>
<evidence type="ECO:0008006" key="4">
    <source>
        <dbReference type="Google" id="ProtNLM"/>
    </source>
</evidence>
<evidence type="ECO:0000313" key="3">
    <source>
        <dbReference type="Proteomes" id="UP000434475"/>
    </source>
</evidence>
<dbReference type="InterPro" id="IPR043739">
    <property type="entry name" value="DUF5684"/>
</dbReference>
<keyword evidence="1" id="KW-1133">Transmembrane helix</keyword>
<organism evidence="2 3">
    <name type="scientific">Flavonifractor plautii</name>
    <name type="common">Fusobacterium plautii</name>
    <dbReference type="NCBI Taxonomy" id="292800"/>
    <lineage>
        <taxon>Bacteria</taxon>
        <taxon>Bacillati</taxon>
        <taxon>Bacillota</taxon>
        <taxon>Clostridia</taxon>
        <taxon>Eubacteriales</taxon>
        <taxon>Oscillospiraceae</taxon>
        <taxon>Flavonifractor</taxon>
    </lineage>
</organism>
<accession>A0A6I2RJ05</accession>
<reference evidence="2 3" key="1">
    <citation type="journal article" date="2019" name="Nat. Med.">
        <title>A library of human gut bacterial isolates paired with longitudinal multiomics data enables mechanistic microbiome research.</title>
        <authorList>
            <person name="Poyet M."/>
            <person name="Groussin M."/>
            <person name="Gibbons S.M."/>
            <person name="Avila-Pacheco J."/>
            <person name="Jiang X."/>
            <person name="Kearney S.M."/>
            <person name="Perrotta A.R."/>
            <person name="Berdy B."/>
            <person name="Zhao S."/>
            <person name="Lieberman T.D."/>
            <person name="Swanson P.K."/>
            <person name="Smith M."/>
            <person name="Roesemann S."/>
            <person name="Alexander J.E."/>
            <person name="Rich S.A."/>
            <person name="Livny J."/>
            <person name="Vlamakis H."/>
            <person name="Clish C."/>
            <person name="Bullock K."/>
            <person name="Deik A."/>
            <person name="Scott J."/>
            <person name="Pierce K.A."/>
            <person name="Xavier R.J."/>
            <person name="Alm E.J."/>
        </authorList>
    </citation>
    <scope>NUCLEOTIDE SEQUENCE [LARGE SCALE GENOMIC DNA]</scope>
    <source>
        <strain evidence="2 3">BIOML-A2</strain>
    </source>
</reference>